<sequence>MDDRQIYIGVFVRKPVIDRLRKQKPTYSITCLESAGRKVGNIVYFFSEQEVDLKKHLIIGAYYSEKEQRWLQKTFPYPDVLYNRRAEGTNSKKVQLFRDTVKKLGVTQNS</sequence>
<keyword evidence="2" id="KW-1185">Reference proteome</keyword>
<protein>
    <submittedName>
        <fullName evidence="1">Uncharacterized protein</fullName>
    </submittedName>
</protein>
<name>A0A6I6DAL9_9FIRM</name>
<gene>
    <name evidence="1" type="ORF">SYNTR_1172</name>
</gene>
<dbReference type="OrthoDB" id="1809801at2"/>
<evidence type="ECO:0000313" key="1">
    <source>
        <dbReference type="EMBL" id="QGT99765.1"/>
    </source>
</evidence>
<dbReference type="RefSeq" id="WP_156203627.1">
    <property type="nucleotide sequence ID" value="NZ_CP046457.1"/>
</dbReference>
<dbReference type="KEGG" id="salq:SYNTR_1172"/>
<reference evidence="2" key="1">
    <citation type="journal article" date="2019" name="Microbiology">
        <title>Complete Genome Sequence of an Uncultured Bacterium of the Candidate Phylum Bipolaricaulota.</title>
        <authorList>
            <person name="Kadnikov V.V."/>
            <person name="Mardanov A.V."/>
            <person name="Beletsky A.V."/>
            <person name="Frank Y.A."/>
            <person name="Karnachuk O.V."/>
            <person name="Ravin N.V."/>
        </authorList>
    </citation>
    <scope>NUCLEOTIDE SEQUENCE [LARGE SCALE GENOMIC DNA]</scope>
</reference>
<proteinExistence type="predicted"/>
<accession>A0A6I6DAL9</accession>
<dbReference type="EMBL" id="CP046457">
    <property type="protein sequence ID" value="QGT99765.1"/>
    <property type="molecule type" value="Genomic_DNA"/>
</dbReference>
<evidence type="ECO:0000313" key="2">
    <source>
        <dbReference type="Proteomes" id="UP000426444"/>
    </source>
</evidence>
<organism evidence="1 2">
    <name type="scientific">Candidatus Syntrophocurvum alkaliphilum</name>
    <dbReference type="NCBI Taxonomy" id="2293317"/>
    <lineage>
        <taxon>Bacteria</taxon>
        <taxon>Bacillati</taxon>
        <taxon>Bacillota</taxon>
        <taxon>Clostridia</taxon>
        <taxon>Eubacteriales</taxon>
        <taxon>Syntrophomonadaceae</taxon>
        <taxon>Candidatus Syntrophocurvum</taxon>
    </lineage>
</organism>
<dbReference type="AlphaFoldDB" id="A0A6I6DAL9"/>
<dbReference type="Proteomes" id="UP000426444">
    <property type="component" value="Chromosome"/>
</dbReference>